<accession>A0A810QEM4</accession>
<dbReference type="AlphaFoldDB" id="A0A810QEM4"/>
<evidence type="ECO:0000313" key="7">
    <source>
        <dbReference type="EMBL" id="BCK84707.1"/>
    </source>
</evidence>
<dbReference type="PIRSF" id="PIRSF002889">
    <property type="entry name" value="Rod_FlgB"/>
    <property type="match status" value="1"/>
</dbReference>
<dbReference type="GO" id="GO:0030694">
    <property type="term" value="C:bacterial-type flagellum basal body, rod"/>
    <property type="evidence" value="ECO:0007669"/>
    <property type="project" value="InterPro"/>
</dbReference>
<name>A0A810QEM4_9FIRM</name>
<dbReference type="KEGG" id="pfaa:MM59RIKEN_20260"/>
<dbReference type="NCBIfam" id="TIGR01396">
    <property type="entry name" value="FlgB"/>
    <property type="match status" value="1"/>
</dbReference>
<dbReference type="EMBL" id="AP023420">
    <property type="protein sequence ID" value="BCK84707.1"/>
    <property type="molecule type" value="Genomic_DNA"/>
</dbReference>
<evidence type="ECO:0000256" key="4">
    <source>
        <dbReference type="ARBA" id="ARBA00023143"/>
    </source>
</evidence>
<evidence type="ECO:0000256" key="3">
    <source>
        <dbReference type="ARBA" id="ARBA00014376"/>
    </source>
</evidence>
<evidence type="ECO:0000256" key="6">
    <source>
        <dbReference type="PIRNR" id="PIRNR002889"/>
    </source>
</evidence>
<reference evidence="7" key="1">
    <citation type="submission" date="2020-09" db="EMBL/GenBank/DDBJ databases">
        <title>New species isolated from human feces.</title>
        <authorList>
            <person name="Kitahara M."/>
            <person name="Shigeno Y."/>
            <person name="Shime M."/>
            <person name="Matsumoto Y."/>
            <person name="Nakamura S."/>
            <person name="Motooka D."/>
            <person name="Fukuoka S."/>
            <person name="Nishikawa H."/>
            <person name="Benno Y."/>
        </authorList>
    </citation>
    <scope>NUCLEOTIDE SEQUENCE</scope>
    <source>
        <strain evidence="7">MM59</strain>
    </source>
</reference>
<dbReference type="RefSeq" id="WP_187029429.1">
    <property type="nucleotide sequence ID" value="NZ_AP023420.1"/>
</dbReference>
<proteinExistence type="inferred from homology"/>
<evidence type="ECO:0000313" key="8">
    <source>
        <dbReference type="Proteomes" id="UP000679848"/>
    </source>
</evidence>
<dbReference type="GO" id="GO:0071973">
    <property type="term" value="P:bacterial-type flagellum-dependent cell motility"/>
    <property type="evidence" value="ECO:0007669"/>
    <property type="project" value="InterPro"/>
</dbReference>
<keyword evidence="7" id="KW-0966">Cell projection</keyword>
<keyword evidence="8" id="KW-1185">Reference proteome</keyword>
<keyword evidence="4 6" id="KW-0975">Bacterial flagellum</keyword>
<comment type="function">
    <text evidence="5 6">Structural component of flagellum, the bacterial motility apparatus. Part of the rod structure of flagellar basal body.</text>
</comment>
<evidence type="ECO:0000256" key="5">
    <source>
        <dbReference type="ARBA" id="ARBA00024934"/>
    </source>
</evidence>
<sequence>MDFLSSNSFLMMEKSMAFLWTKQAAILDNIANAETPGYKAKIVTFEETLKARLEQARHSAAPKSAVEEVLSGSDAAVVEQMVSTRMDENGVNVTEQSTEMIRNAYQLQYVMSAINSDLSALRTAIQG</sequence>
<organism evidence="7 8">
    <name type="scientific">Pusillibacter faecalis</name>
    <dbReference type="NCBI Taxonomy" id="2714358"/>
    <lineage>
        <taxon>Bacteria</taxon>
        <taxon>Bacillati</taxon>
        <taxon>Bacillota</taxon>
        <taxon>Clostridia</taxon>
        <taxon>Eubacteriales</taxon>
        <taxon>Oscillospiraceae</taxon>
        <taxon>Pusillibacter</taxon>
    </lineage>
</organism>
<dbReference type="InterPro" id="IPR006300">
    <property type="entry name" value="FlgB"/>
</dbReference>
<protein>
    <recommendedName>
        <fullName evidence="3 6">Flagellar basal body rod protein FlgB</fullName>
    </recommendedName>
</protein>
<evidence type="ECO:0000256" key="2">
    <source>
        <dbReference type="ARBA" id="ARBA00009677"/>
    </source>
</evidence>
<comment type="similarity">
    <text evidence="2 6">Belongs to the flagella basal body rod proteins family.</text>
</comment>
<keyword evidence="7" id="KW-0282">Flagellum</keyword>
<keyword evidence="7" id="KW-0969">Cilium</keyword>
<evidence type="ECO:0000256" key="1">
    <source>
        <dbReference type="ARBA" id="ARBA00004117"/>
    </source>
</evidence>
<dbReference type="Proteomes" id="UP000679848">
    <property type="component" value="Chromosome"/>
</dbReference>
<comment type="subcellular location">
    <subcellularLocation>
        <location evidence="1 6">Bacterial flagellum basal body</location>
    </subcellularLocation>
</comment>
<comment type="subunit">
    <text evidence="6">The basal body constitutes a major portion of the flagellar organelle and consists of a number of rings mounted on a central rod.</text>
</comment>
<gene>
    <name evidence="7" type="primary">flgB</name>
    <name evidence="7" type="ORF">MM59RIKEN_20260</name>
</gene>